<accession>A0A6G1HIT7</accession>
<feature type="signal peptide" evidence="1">
    <location>
        <begin position="1"/>
        <end position="19"/>
    </location>
</feature>
<name>A0A6G1HIT7_9PEZI</name>
<dbReference type="Proteomes" id="UP000799640">
    <property type="component" value="Unassembled WGS sequence"/>
</dbReference>
<keyword evidence="1" id="KW-0732">Signal</keyword>
<dbReference type="AlphaFoldDB" id="A0A6G1HIT7"/>
<protein>
    <submittedName>
        <fullName evidence="2">Uncharacterized protein</fullName>
    </submittedName>
</protein>
<dbReference type="EMBL" id="ML996709">
    <property type="protein sequence ID" value="KAF2395973.1"/>
    <property type="molecule type" value="Genomic_DNA"/>
</dbReference>
<proteinExistence type="predicted"/>
<reference evidence="2" key="1">
    <citation type="journal article" date="2020" name="Stud. Mycol.">
        <title>101 Dothideomycetes genomes: a test case for predicting lifestyles and emergence of pathogens.</title>
        <authorList>
            <person name="Haridas S."/>
            <person name="Albert R."/>
            <person name="Binder M."/>
            <person name="Bloem J."/>
            <person name="Labutti K."/>
            <person name="Salamov A."/>
            <person name="Andreopoulos B."/>
            <person name="Baker S."/>
            <person name="Barry K."/>
            <person name="Bills G."/>
            <person name="Bluhm B."/>
            <person name="Cannon C."/>
            <person name="Castanera R."/>
            <person name="Culley D."/>
            <person name="Daum C."/>
            <person name="Ezra D."/>
            <person name="Gonzalez J."/>
            <person name="Henrissat B."/>
            <person name="Kuo A."/>
            <person name="Liang C."/>
            <person name="Lipzen A."/>
            <person name="Lutzoni F."/>
            <person name="Magnuson J."/>
            <person name="Mondo S."/>
            <person name="Nolan M."/>
            <person name="Ohm R."/>
            <person name="Pangilinan J."/>
            <person name="Park H.-J."/>
            <person name="Ramirez L."/>
            <person name="Alfaro M."/>
            <person name="Sun H."/>
            <person name="Tritt A."/>
            <person name="Yoshinaga Y."/>
            <person name="Zwiers L.-H."/>
            <person name="Turgeon B."/>
            <person name="Goodwin S."/>
            <person name="Spatafora J."/>
            <person name="Crous P."/>
            <person name="Grigoriev I."/>
        </authorList>
    </citation>
    <scope>NUCLEOTIDE SEQUENCE</scope>
    <source>
        <strain evidence="2">CBS 262.69</strain>
    </source>
</reference>
<feature type="chain" id="PRO_5026356261" evidence="1">
    <location>
        <begin position="20"/>
        <end position="185"/>
    </location>
</feature>
<evidence type="ECO:0000313" key="2">
    <source>
        <dbReference type="EMBL" id="KAF2395973.1"/>
    </source>
</evidence>
<evidence type="ECO:0000313" key="3">
    <source>
        <dbReference type="Proteomes" id="UP000799640"/>
    </source>
</evidence>
<evidence type="ECO:0000256" key="1">
    <source>
        <dbReference type="SAM" id="SignalP"/>
    </source>
</evidence>
<keyword evidence="3" id="KW-1185">Reference proteome</keyword>
<gene>
    <name evidence="2" type="ORF">EJ06DRAFT_560230</name>
</gene>
<sequence>MKSALLLAAVAGLLAPVLADVPAGAQWYTLKTKAKINTLSNQYLTSQNGKIGGFASTRSAPSPAGKFFTSTYEGTKTLSFHFGNDTHQAALSGKGGVLDLIDMENPSAETVPAGVPTEWSVFTIGQGGEVGVKDWAEGDIAARRKWIMWLETDGVYYVGLWDGVTLQPRSFANITLIAEKTTPPS</sequence>
<organism evidence="2 3">
    <name type="scientific">Trichodelitschia bisporula</name>
    <dbReference type="NCBI Taxonomy" id="703511"/>
    <lineage>
        <taxon>Eukaryota</taxon>
        <taxon>Fungi</taxon>
        <taxon>Dikarya</taxon>
        <taxon>Ascomycota</taxon>
        <taxon>Pezizomycotina</taxon>
        <taxon>Dothideomycetes</taxon>
        <taxon>Dothideomycetes incertae sedis</taxon>
        <taxon>Phaeotrichales</taxon>
        <taxon>Phaeotrichaceae</taxon>
        <taxon>Trichodelitschia</taxon>
    </lineage>
</organism>
<dbReference type="OrthoDB" id="5199481at2759"/>